<dbReference type="GO" id="GO:0003743">
    <property type="term" value="F:translation initiation factor activity"/>
    <property type="evidence" value="ECO:0007669"/>
    <property type="project" value="UniProtKB-UniRule"/>
</dbReference>
<dbReference type="PROSITE" id="PS50832">
    <property type="entry name" value="S1_IF1_TYPE"/>
    <property type="match status" value="1"/>
</dbReference>
<dbReference type="InterPro" id="IPR006196">
    <property type="entry name" value="RNA-binding_domain_S1_IF1"/>
</dbReference>
<keyword evidence="2 4" id="KW-0396">Initiation factor</keyword>
<evidence type="ECO:0000313" key="7">
    <source>
        <dbReference type="EMBL" id="SEL54362.1"/>
    </source>
</evidence>
<comment type="similarity">
    <text evidence="1 4">Belongs to the IF-1 family.</text>
</comment>
<feature type="domain" description="S1-like" evidence="6">
    <location>
        <begin position="17"/>
        <end position="92"/>
    </location>
</feature>
<evidence type="ECO:0000313" key="8">
    <source>
        <dbReference type="Proteomes" id="UP000199256"/>
    </source>
</evidence>
<dbReference type="PANTHER" id="PTHR33370">
    <property type="entry name" value="TRANSLATION INITIATION FACTOR IF-1, CHLOROPLASTIC"/>
    <property type="match status" value="1"/>
</dbReference>
<evidence type="ECO:0000259" key="6">
    <source>
        <dbReference type="PROSITE" id="PS50832"/>
    </source>
</evidence>
<dbReference type="FunFam" id="2.40.50.140:FF:000002">
    <property type="entry name" value="Translation initiation factor IF-1"/>
    <property type="match status" value="1"/>
</dbReference>
<evidence type="ECO:0000256" key="1">
    <source>
        <dbReference type="ARBA" id="ARBA00010939"/>
    </source>
</evidence>
<dbReference type="NCBIfam" id="TIGR00008">
    <property type="entry name" value="infA"/>
    <property type="match status" value="1"/>
</dbReference>
<keyword evidence="3 4" id="KW-0648">Protein biosynthesis</keyword>
<evidence type="ECO:0000256" key="2">
    <source>
        <dbReference type="ARBA" id="ARBA00022540"/>
    </source>
</evidence>
<proteinExistence type="inferred from homology"/>
<reference evidence="8" key="1">
    <citation type="submission" date="2016-10" db="EMBL/GenBank/DDBJ databases">
        <authorList>
            <person name="Varghese N."/>
            <person name="Submissions S."/>
        </authorList>
    </citation>
    <scope>NUCLEOTIDE SEQUENCE [LARGE SCALE GENOMIC DNA]</scope>
    <source>
        <strain evidence="8">DSM 241</strain>
    </source>
</reference>
<dbReference type="STRING" id="1396821.SAMN05444515_12028"/>
<dbReference type="Pfam" id="PF01176">
    <property type="entry name" value="eIF-1a"/>
    <property type="match status" value="1"/>
</dbReference>
<dbReference type="GO" id="GO:0043022">
    <property type="term" value="F:ribosome binding"/>
    <property type="evidence" value="ECO:0007669"/>
    <property type="project" value="UniProtKB-UniRule"/>
</dbReference>
<dbReference type="AlphaFoldDB" id="A0A1H7R2G2"/>
<dbReference type="PANTHER" id="PTHR33370:SF1">
    <property type="entry name" value="TRANSLATION INITIATION FACTOR IF-1, CHLOROPLASTIC"/>
    <property type="match status" value="1"/>
</dbReference>
<keyword evidence="8" id="KW-1185">Reference proteome</keyword>
<evidence type="ECO:0000256" key="4">
    <source>
        <dbReference type="HAMAP-Rule" id="MF_00075"/>
    </source>
</evidence>
<comment type="subcellular location">
    <subcellularLocation>
        <location evidence="4">Cytoplasm</location>
    </subcellularLocation>
</comment>
<dbReference type="SMART" id="SM00316">
    <property type="entry name" value="S1"/>
    <property type="match status" value="1"/>
</dbReference>
<dbReference type="Proteomes" id="UP000199256">
    <property type="component" value="Unassembled WGS sequence"/>
</dbReference>
<dbReference type="InterPro" id="IPR004368">
    <property type="entry name" value="TIF_IF1"/>
</dbReference>
<dbReference type="EMBL" id="FOAA01000020">
    <property type="protein sequence ID" value="SEL54362.1"/>
    <property type="molecule type" value="Genomic_DNA"/>
</dbReference>
<keyword evidence="4" id="KW-0699">rRNA-binding</keyword>
<dbReference type="Gene3D" id="2.40.50.140">
    <property type="entry name" value="Nucleic acid-binding proteins"/>
    <property type="match status" value="1"/>
</dbReference>
<dbReference type="InterPro" id="IPR012340">
    <property type="entry name" value="NA-bd_OB-fold"/>
</dbReference>
<evidence type="ECO:0000256" key="3">
    <source>
        <dbReference type="ARBA" id="ARBA00022917"/>
    </source>
</evidence>
<gene>
    <name evidence="4" type="primary">infA</name>
    <name evidence="7" type="ORF">SAMN05444515_12028</name>
</gene>
<organism evidence="7 8">
    <name type="scientific">Ectothiorhodospira marina</name>
    <dbReference type="NCBI Taxonomy" id="1396821"/>
    <lineage>
        <taxon>Bacteria</taxon>
        <taxon>Pseudomonadati</taxon>
        <taxon>Pseudomonadota</taxon>
        <taxon>Gammaproteobacteria</taxon>
        <taxon>Chromatiales</taxon>
        <taxon>Ectothiorhodospiraceae</taxon>
        <taxon>Ectothiorhodospira</taxon>
    </lineage>
</organism>
<comment type="subunit">
    <text evidence="4">Component of the 30S ribosomal translation pre-initiation complex which assembles on the 30S ribosome in the order IF-2 and IF-3, IF-1 and N-formylmethionyl-tRNA(fMet); mRNA recruitment can occur at any time during PIC assembly.</text>
</comment>
<dbReference type="GO" id="GO:0005829">
    <property type="term" value="C:cytosol"/>
    <property type="evidence" value="ECO:0007669"/>
    <property type="project" value="TreeGrafter"/>
</dbReference>
<comment type="function">
    <text evidence="4">One of the essential components for the initiation of protein synthesis. Stabilizes the binding of IF-2 and IF-3 on the 30S subunit to which N-formylmethionyl-tRNA(fMet) subsequently binds. Helps modulate mRNA selection, yielding the 30S pre-initiation complex (PIC). Upon addition of the 50S ribosomal subunit IF-1, IF-2 and IF-3 are released leaving the mature 70S translation initiation complex.</text>
</comment>
<name>A0A1H7R2G2_9GAMM</name>
<dbReference type="HAMAP" id="MF_00075">
    <property type="entry name" value="IF_1"/>
    <property type="match status" value="1"/>
</dbReference>
<dbReference type="CDD" id="cd04451">
    <property type="entry name" value="S1_IF1"/>
    <property type="match status" value="1"/>
</dbReference>
<keyword evidence="4" id="KW-0963">Cytoplasm</keyword>
<accession>A0A1H7R2G2</accession>
<dbReference type="InterPro" id="IPR003029">
    <property type="entry name" value="S1_domain"/>
</dbReference>
<sequence length="92" mass="10804">MLWRTVLIISPLDRQTLYGHMSKEDHIELDGTVLDNLPNTMFRVELDNGHVVTAHISGRMRKHYIRILRGDRVTVQMTPYDLSKGRIVYRNK</sequence>
<evidence type="ECO:0000256" key="5">
    <source>
        <dbReference type="NCBIfam" id="TIGR00008"/>
    </source>
</evidence>
<dbReference type="GO" id="GO:0019843">
    <property type="term" value="F:rRNA binding"/>
    <property type="evidence" value="ECO:0007669"/>
    <property type="project" value="UniProtKB-UniRule"/>
</dbReference>
<protein>
    <recommendedName>
        <fullName evidence="4 5">Translation initiation factor IF-1</fullName>
    </recommendedName>
</protein>
<dbReference type="SUPFAM" id="SSF50249">
    <property type="entry name" value="Nucleic acid-binding proteins"/>
    <property type="match status" value="1"/>
</dbReference>
<keyword evidence="4" id="KW-0694">RNA-binding</keyword>